<dbReference type="GO" id="GO:0003700">
    <property type="term" value="F:DNA-binding transcription factor activity"/>
    <property type="evidence" value="ECO:0007669"/>
    <property type="project" value="InterPro"/>
</dbReference>
<protein>
    <submittedName>
        <fullName evidence="4">Putative transcriptional regulator, MarR family protein</fullName>
    </submittedName>
</protein>
<name>A0A512E4Q0_9PROT</name>
<comment type="caution">
    <text evidence="4">The sequence shown here is derived from an EMBL/GenBank/DDBJ whole genome shotgun (WGS) entry which is preliminary data.</text>
</comment>
<dbReference type="RefSeq" id="WP_044437335.1">
    <property type="nucleotide sequence ID" value="NZ_BJYZ01000141.1"/>
</dbReference>
<dbReference type="Pfam" id="PF00583">
    <property type="entry name" value="Acetyltransf_1"/>
    <property type="match status" value="1"/>
</dbReference>
<dbReference type="InterPro" id="IPR000182">
    <property type="entry name" value="GNAT_dom"/>
</dbReference>
<accession>A0A512E4Q0</accession>
<dbReference type="InterPro" id="IPR036390">
    <property type="entry name" value="WH_DNA-bd_sf"/>
</dbReference>
<sequence>MNEHQVRQVRHFNRVVTQHVGALEDSYLQRGRPLGQARLLYEVGSDGTDVRVLRERLNLDSGYLSRLLRSLEAEGLIQTEAQAESDGRVRHVVLTPKGVAERTTYDALSNKLAWSFLESLDLAQRDRLVSAMAEIEHLLRAGAVDIRAEIPDSAAAQWCLEQYFIELSARFEKGFDPAQSNSASIQEMMPPAGFFVVAWLDGTPVGCGGLKAGMEGTGEVKRMWTAPNARGLKIARRVLQRLEMQARESGLTRLRLETNRALTEAQALYRAEGYQEVEPFNSEPYAHHWFEKQL</sequence>
<keyword evidence="1" id="KW-0808">Transferase</keyword>
<dbReference type="CDD" id="cd04301">
    <property type="entry name" value="NAT_SF"/>
    <property type="match status" value="1"/>
</dbReference>
<evidence type="ECO:0000259" key="3">
    <source>
        <dbReference type="PROSITE" id="PS51186"/>
    </source>
</evidence>
<dbReference type="AlphaFoldDB" id="A0A512E4Q0"/>
<dbReference type="SUPFAM" id="SSF55729">
    <property type="entry name" value="Acyl-CoA N-acyltransferases (Nat)"/>
    <property type="match status" value="1"/>
</dbReference>
<dbReference type="PANTHER" id="PTHR43877">
    <property type="entry name" value="AMINOALKYLPHOSPHONATE N-ACETYLTRANSFERASE-RELATED-RELATED"/>
    <property type="match status" value="1"/>
</dbReference>
<organism evidence="4 5">
    <name type="scientific">Skermanella aerolata</name>
    <dbReference type="NCBI Taxonomy" id="393310"/>
    <lineage>
        <taxon>Bacteria</taxon>
        <taxon>Pseudomonadati</taxon>
        <taxon>Pseudomonadota</taxon>
        <taxon>Alphaproteobacteria</taxon>
        <taxon>Rhodospirillales</taxon>
        <taxon>Azospirillaceae</taxon>
        <taxon>Skermanella</taxon>
    </lineage>
</organism>
<dbReference type="Gene3D" id="3.40.630.30">
    <property type="match status" value="1"/>
</dbReference>
<dbReference type="InterPro" id="IPR050832">
    <property type="entry name" value="Bact_Acetyltransf"/>
</dbReference>
<feature type="domain" description="N-acetyltransferase" evidence="3">
    <location>
        <begin position="144"/>
        <end position="294"/>
    </location>
</feature>
<dbReference type="Pfam" id="PF12802">
    <property type="entry name" value="MarR_2"/>
    <property type="match status" value="1"/>
</dbReference>
<dbReference type="SUPFAM" id="SSF46785">
    <property type="entry name" value="Winged helix' DNA-binding domain"/>
    <property type="match status" value="1"/>
</dbReference>
<dbReference type="Gene3D" id="1.10.10.10">
    <property type="entry name" value="Winged helix-like DNA-binding domain superfamily/Winged helix DNA-binding domain"/>
    <property type="match status" value="1"/>
</dbReference>
<dbReference type="Proteomes" id="UP000321523">
    <property type="component" value="Unassembled WGS sequence"/>
</dbReference>
<evidence type="ECO:0000256" key="1">
    <source>
        <dbReference type="ARBA" id="ARBA00022679"/>
    </source>
</evidence>
<dbReference type="PROSITE" id="PS51186">
    <property type="entry name" value="GNAT"/>
    <property type="match status" value="1"/>
</dbReference>
<keyword evidence="2" id="KW-0012">Acyltransferase</keyword>
<gene>
    <name evidence="4" type="ORF">SAE02_78560</name>
</gene>
<dbReference type="PANTHER" id="PTHR43877:SF2">
    <property type="entry name" value="AMINOALKYLPHOSPHONATE N-ACETYLTRANSFERASE-RELATED"/>
    <property type="match status" value="1"/>
</dbReference>
<evidence type="ECO:0000313" key="5">
    <source>
        <dbReference type="Proteomes" id="UP000321523"/>
    </source>
</evidence>
<proteinExistence type="predicted"/>
<reference evidence="4 5" key="1">
    <citation type="submission" date="2019-07" db="EMBL/GenBank/DDBJ databases">
        <title>Whole genome shotgun sequence of Skermanella aerolata NBRC 106429.</title>
        <authorList>
            <person name="Hosoyama A."/>
            <person name="Uohara A."/>
            <person name="Ohji S."/>
            <person name="Ichikawa N."/>
        </authorList>
    </citation>
    <scope>NUCLEOTIDE SEQUENCE [LARGE SCALE GENOMIC DNA]</scope>
    <source>
        <strain evidence="4 5">NBRC 106429</strain>
    </source>
</reference>
<keyword evidence="5" id="KW-1185">Reference proteome</keyword>
<dbReference type="InterPro" id="IPR016181">
    <property type="entry name" value="Acyl_CoA_acyltransferase"/>
</dbReference>
<evidence type="ECO:0000313" key="4">
    <source>
        <dbReference type="EMBL" id="GEO43708.1"/>
    </source>
</evidence>
<dbReference type="InterPro" id="IPR036388">
    <property type="entry name" value="WH-like_DNA-bd_sf"/>
</dbReference>
<dbReference type="InterPro" id="IPR000835">
    <property type="entry name" value="HTH_MarR-typ"/>
</dbReference>
<dbReference type="GO" id="GO:0016747">
    <property type="term" value="F:acyltransferase activity, transferring groups other than amino-acyl groups"/>
    <property type="evidence" value="ECO:0007669"/>
    <property type="project" value="InterPro"/>
</dbReference>
<dbReference type="OrthoDB" id="9805924at2"/>
<evidence type="ECO:0000256" key="2">
    <source>
        <dbReference type="ARBA" id="ARBA00023315"/>
    </source>
</evidence>
<dbReference type="EMBL" id="BJYZ01000141">
    <property type="protein sequence ID" value="GEO43708.1"/>
    <property type="molecule type" value="Genomic_DNA"/>
</dbReference>